<reference evidence="1 2" key="1">
    <citation type="submission" date="2016-10" db="EMBL/GenBank/DDBJ databases">
        <title>Genome sequence of Rothia aeria strain JCM11412.</title>
        <authorList>
            <person name="Nambu T."/>
        </authorList>
    </citation>
    <scope>NUCLEOTIDE SEQUENCE [LARGE SCALE GENOMIC DNA]</scope>
    <source>
        <strain evidence="1 2">JCM 11412</strain>
    </source>
</reference>
<sequence>MRDDTHIRDTGHRRFFSCRIKPIGVPSTRSNHGVCGLGRYLKVEGTHVQCWVLIGLKNHVSYCRVRCRWS</sequence>
<evidence type="ECO:0000313" key="2">
    <source>
        <dbReference type="Proteomes" id="UP000250241"/>
    </source>
</evidence>
<dbReference type="EMBL" id="AP017895">
    <property type="protein sequence ID" value="BAV86918.1"/>
    <property type="molecule type" value="Genomic_DNA"/>
</dbReference>
<accession>A0A2Z5QWW2</accession>
<gene>
    <name evidence="1" type="ORF">RA11412_0619</name>
</gene>
<dbReference type="AlphaFoldDB" id="A0A2Z5QWW2"/>
<keyword evidence="2" id="KW-1185">Reference proteome</keyword>
<name>A0A2Z5QWW2_9MICC</name>
<dbReference type="KEGG" id="raj:RA11412_0619"/>
<proteinExistence type="predicted"/>
<dbReference type="Proteomes" id="UP000250241">
    <property type="component" value="Chromosome"/>
</dbReference>
<evidence type="ECO:0000313" key="1">
    <source>
        <dbReference type="EMBL" id="BAV86918.1"/>
    </source>
</evidence>
<organism evidence="1 2">
    <name type="scientific">Rothia aeria</name>
    <dbReference type="NCBI Taxonomy" id="172042"/>
    <lineage>
        <taxon>Bacteria</taxon>
        <taxon>Bacillati</taxon>
        <taxon>Actinomycetota</taxon>
        <taxon>Actinomycetes</taxon>
        <taxon>Micrococcales</taxon>
        <taxon>Micrococcaceae</taxon>
        <taxon>Rothia</taxon>
    </lineage>
</organism>
<protein>
    <submittedName>
        <fullName evidence="1">Uncharacterized protein</fullName>
    </submittedName>
</protein>